<organism evidence="1 2">
    <name type="scientific">Nostocoides veronense</name>
    <dbReference type="NCBI Taxonomy" id="330836"/>
    <lineage>
        <taxon>Bacteria</taxon>
        <taxon>Bacillati</taxon>
        <taxon>Actinomycetota</taxon>
        <taxon>Actinomycetes</taxon>
        <taxon>Micrococcales</taxon>
        <taxon>Intrasporangiaceae</taxon>
        <taxon>Nostocoides</taxon>
    </lineage>
</organism>
<sequence length="59" mass="6455">MGSGSGVEGGWRSVRDRWVGRMTRVSTLTDAVLPLIRTRSDLHRYSAANAHGMDMHEGG</sequence>
<evidence type="ECO:0000313" key="2">
    <source>
        <dbReference type="Proteomes" id="UP001499938"/>
    </source>
</evidence>
<comment type="caution">
    <text evidence="1">The sequence shown here is derived from an EMBL/GenBank/DDBJ whole genome shotgun (WGS) entry which is preliminary data.</text>
</comment>
<dbReference type="Proteomes" id="UP001499938">
    <property type="component" value="Unassembled WGS sequence"/>
</dbReference>
<dbReference type="EMBL" id="BAAAPO010000016">
    <property type="protein sequence ID" value="GAA1786535.1"/>
    <property type="molecule type" value="Genomic_DNA"/>
</dbReference>
<reference evidence="1 2" key="1">
    <citation type="journal article" date="2019" name="Int. J. Syst. Evol. Microbiol.">
        <title>The Global Catalogue of Microorganisms (GCM) 10K type strain sequencing project: providing services to taxonomists for standard genome sequencing and annotation.</title>
        <authorList>
            <consortium name="The Broad Institute Genomics Platform"/>
            <consortium name="The Broad Institute Genome Sequencing Center for Infectious Disease"/>
            <person name="Wu L."/>
            <person name="Ma J."/>
        </authorList>
    </citation>
    <scope>NUCLEOTIDE SEQUENCE [LARGE SCALE GENOMIC DNA]</scope>
    <source>
        <strain evidence="1 2">JCM 15592</strain>
    </source>
</reference>
<accession>A0ABN2LFL8</accession>
<keyword evidence="2" id="KW-1185">Reference proteome</keyword>
<evidence type="ECO:0000313" key="1">
    <source>
        <dbReference type="EMBL" id="GAA1786535.1"/>
    </source>
</evidence>
<protein>
    <submittedName>
        <fullName evidence="1">Uncharacterized protein</fullName>
    </submittedName>
</protein>
<name>A0ABN2LFL8_9MICO</name>
<gene>
    <name evidence="1" type="ORF">GCM10009811_09460</name>
</gene>
<proteinExistence type="predicted"/>